<dbReference type="GO" id="GO:0016788">
    <property type="term" value="F:hydrolase activity, acting on ester bonds"/>
    <property type="evidence" value="ECO:0007669"/>
    <property type="project" value="InterPro"/>
</dbReference>
<dbReference type="Pfam" id="PF00657">
    <property type="entry name" value="Lipase_GDSL"/>
    <property type="match status" value="1"/>
</dbReference>
<keyword evidence="2" id="KW-0732">Signal</keyword>
<gene>
    <name evidence="3" type="ORF">FCM35_KLT13624</name>
</gene>
<reference evidence="3" key="1">
    <citation type="submission" date="2020-01" db="EMBL/GenBank/DDBJ databases">
        <title>Genome sequence of Kobresia littledalei, the first chromosome-level genome in the family Cyperaceae.</title>
        <authorList>
            <person name="Qu G."/>
        </authorList>
    </citation>
    <scope>NUCLEOTIDE SEQUENCE</scope>
    <source>
        <strain evidence="3">C.B.Clarke</strain>
        <tissue evidence="3">Leaf</tissue>
    </source>
</reference>
<comment type="similarity">
    <text evidence="1">Belongs to the 'GDSL' lipolytic enzyme family.</text>
</comment>
<keyword evidence="4" id="KW-1185">Reference proteome</keyword>
<proteinExistence type="inferred from homology"/>
<evidence type="ECO:0000313" key="4">
    <source>
        <dbReference type="Proteomes" id="UP000623129"/>
    </source>
</evidence>
<dbReference type="AlphaFoldDB" id="A0A833VGN4"/>
<dbReference type="OrthoDB" id="1600564at2759"/>
<organism evidence="3 4">
    <name type="scientific">Carex littledalei</name>
    <dbReference type="NCBI Taxonomy" id="544730"/>
    <lineage>
        <taxon>Eukaryota</taxon>
        <taxon>Viridiplantae</taxon>
        <taxon>Streptophyta</taxon>
        <taxon>Embryophyta</taxon>
        <taxon>Tracheophyta</taxon>
        <taxon>Spermatophyta</taxon>
        <taxon>Magnoliopsida</taxon>
        <taxon>Liliopsida</taxon>
        <taxon>Poales</taxon>
        <taxon>Cyperaceae</taxon>
        <taxon>Cyperoideae</taxon>
        <taxon>Cariceae</taxon>
        <taxon>Carex</taxon>
        <taxon>Carex subgen. Euthyceras</taxon>
    </lineage>
</organism>
<feature type="signal peptide" evidence="2">
    <location>
        <begin position="1"/>
        <end position="26"/>
    </location>
</feature>
<dbReference type="InterPro" id="IPR035669">
    <property type="entry name" value="SGNH_plant_lipase-like"/>
</dbReference>
<dbReference type="CDD" id="cd01837">
    <property type="entry name" value="SGNH_plant_lipase_like"/>
    <property type="match status" value="1"/>
</dbReference>
<name>A0A833VGN4_9POAL</name>
<dbReference type="Proteomes" id="UP000623129">
    <property type="component" value="Unassembled WGS sequence"/>
</dbReference>
<evidence type="ECO:0000256" key="2">
    <source>
        <dbReference type="SAM" id="SignalP"/>
    </source>
</evidence>
<protein>
    <submittedName>
        <fullName evidence="3">GDSL esterase/lipase</fullName>
    </submittedName>
</protein>
<evidence type="ECO:0000256" key="1">
    <source>
        <dbReference type="ARBA" id="ARBA00008668"/>
    </source>
</evidence>
<dbReference type="PANTHER" id="PTHR45642">
    <property type="entry name" value="GDSL ESTERASE/LIPASE EXL3"/>
    <property type="match status" value="1"/>
</dbReference>
<feature type="chain" id="PRO_5032297242" evidence="2">
    <location>
        <begin position="27"/>
        <end position="369"/>
    </location>
</feature>
<dbReference type="PANTHER" id="PTHR45642:SF145">
    <property type="entry name" value="OS05G0468500 PROTEIN"/>
    <property type="match status" value="1"/>
</dbReference>
<dbReference type="InterPro" id="IPR050592">
    <property type="entry name" value="GDSL_lipolytic_enzyme"/>
</dbReference>
<dbReference type="InterPro" id="IPR001087">
    <property type="entry name" value="GDSL"/>
</dbReference>
<accession>A0A833VGN4</accession>
<dbReference type="EMBL" id="SWLB01000025">
    <property type="protein sequence ID" value="KAF3322483.1"/>
    <property type="molecule type" value="Genomic_DNA"/>
</dbReference>
<comment type="caution">
    <text evidence="3">The sequence shown here is derived from an EMBL/GenBank/DDBJ whole genome shotgun (WGS) entry which is preliminary data.</text>
</comment>
<dbReference type="Gene3D" id="3.40.50.1110">
    <property type="entry name" value="SGNH hydrolase"/>
    <property type="match status" value="1"/>
</dbReference>
<dbReference type="SUPFAM" id="SSF52266">
    <property type="entry name" value="SGNH hydrolase"/>
    <property type="match status" value="1"/>
</dbReference>
<evidence type="ECO:0000313" key="3">
    <source>
        <dbReference type="EMBL" id="KAF3322483.1"/>
    </source>
</evidence>
<dbReference type="InterPro" id="IPR036514">
    <property type="entry name" value="SGNH_hydro_sf"/>
</dbReference>
<sequence length="369" mass="41110">MTVKSVTAQTVICMTLLITFFISSRANPTYDIPAMFAFGDSTLDTGNNNNLVTFIKANFPPYGEDFPAKKATGRFSDGRLVPDYVLAALNLSADSLPAYSGHTVTINDFGVCFASAGSGLDDATAARFGVQTISNQVEEFKKYIGNMMFLKGEAKTQEFLNKSLFVISVGSNDIMINYYMFPERSIMYSLPQYHEFLLVRLKALLKKLYAMGARNFAVAGLPPIGCVPLQLTIEAFKSSMIPGFPAQRPNKCIQYQNDAALSYNVKLQQMIQELLQQFNSVEKTKIVYADIFTNLLDMSNNPQKYGFVETKKGCCGTGTTEWGPLCNSLEWRCFNPSQYLFFDTFHPTQAAYKVLADDFIRTVLPTFAN</sequence>